<evidence type="ECO:0000256" key="4">
    <source>
        <dbReference type="ARBA" id="ARBA00022801"/>
    </source>
</evidence>
<feature type="domain" description="Uracil-DNA glycosylase-like" evidence="8">
    <location>
        <begin position="26"/>
        <end position="207"/>
    </location>
</feature>
<keyword evidence="7" id="KW-0234">DNA repair</keyword>
<evidence type="ECO:0000313" key="9">
    <source>
        <dbReference type="EMBL" id="QMT17899.1"/>
    </source>
</evidence>
<keyword evidence="2" id="KW-0479">Metal-binding</keyword>
<dbReference type="GO" id="GO:0046872">
    <property type="term" value="F:metal ion binding"/>
    <property type="evidence" value="ECO:0007669"/>
    <property type="project" value="UniProtKB-KW"/>
</dbReference>
<keyword evidence="4" id="KW-0378">Hydrolase</keyword>
<keyword evidence="10" id="KW-1185">Reference proteome</keyword>
<dbReference type="InterPro" id="IPR051536">
    <property type="entry name" value="UDG_Type-4/5"/>
</dbReference>
<gene>
    <name evidence="9" type="ORF">H1Q58_02385</name>
</gene>
<evidence type="ECO:0000256" key="7">
    <source>
        <dbReference type="ARBA" id="ARBA00023204"/>
    </source>
</evidence>
<evidence type="ECO:0000256" key="1">
    <source>
        <dbReference type="ARBA" id="ARBA00022485"/>
    </source>
</evidence>
<evidence type="ECO:0000256" key="5">
    <source>
        <dbReference type="ARBA" id="ARBA00023004"/>
    </source>
</evidence>
<dbReference type="PANTHER" id="PTHR33693">
    <property type="entry name" value="TYPE-5 URACIL-DNA GLYCOSYLASE"/>
    <property type="match status" value="1"/>
</dbReference>
<dbReference type="Gene3D" id="3.40.470.10">
    <property type="entry name" value="Uracil-DNA glycosylase-like domain"/>
    <property type="match status" value="1"/>
</dbReference>
<keyword evidence="3" id="KW-0227">DNA damage</keyword>
<dbReference type="AlphaFoldDB" id="A0A7D7RP78"/>
<sequence>MYRISQELAEMGKKRIEGFPVDGFVWGSGPESPALMLVGEAPGENEVETGIPFTGRAGKELMASLEGVGLAREDVYITSAVRSRPYKWGEKRSRGGEMIKRKYNRAPTKKEIIAHAPILDEEIRAVKPPVIVTLGNVGLQRLIGRKAKIMQVHGVLMETSILYWDEEASAFLETEESYHIFPTFHPASVFYNPAVREHKDADWEKLGRLLRNEAYK</sequence>
<name>A0A7D7RP78_PLAMR</name>
<evidence type="ECO:0000256" key="3">
    <source>
        <dbReference type="ARBA" id="ARBA00022763"/>
    </source>
</evidence>
<organism evidence="9 10">
    <name type="scientific">Planococcus maritimus</name>
    <dbReference type="NCBI Taxonomy" id="192421"/>
    <lineage>
        <taxon>Bacteria</taxon>
        <taxon>Bacillati</taxon>
        <taxon>Bacillota</taxon>
        <taxon>Bacilli</taxon>
        <taxon>Bacillales</taxon>
        <taxon>Caryophanaceae</taxon>
        <taxon>Planococcus</taxon>
    </lineage>
</organism>
<dbReference type="SUPFAM" id="SSF52141">
    <property type="entry name" value="Uracil-DNA glycosylase-like"/>
    <property type="match status" value="1"/>
</dbReference>
<dbReference type="EMBL" id="CP059540">
    <property type="protein sequence ID" value="QMT17899.1"/>
    <property type="molecule type" value="Genomic_DNA"/>
</dbReference>
<dbReference type="Proteomes" id="UP000514716">
    <property type="component" value="Chromosome"/>
</dbReference>
<dbReference type="GO" id="GO:0051539">
    <property type="term" value="F:4 iron, 4 sulfur cluster binding"/>
    <property type="evidence" value="ECO:0007669"/>
    <property type="project" value="UniProtKB-KW"/>
</dbReference>
<dbReference type="GO" id="GO:0006281">
    <property type="term" value="P:DNA repair"/>
    <property type="evidence" value="ECO:0007669"/>
    <property type="project" value="UniProtKB-KW"/>
</dbReference>
<dbReference type="Pfam" id="PF03167">
    <property type="entry name" value="UDG"/>
    <property type="match status" value="1"/>
</dbReference>
<evidence type="ECO:0000313" key="10">
    <source>
        <dbReference type="Proteomes" id="UP000514716"/>
    </source>
</evidence>
<dbReference type="CDD" id="cd10030">
    <property type="entry name" value="UDG-F4_TTUDGA_SPO1dp_like"/>
    <property type="match status" value="1"/>
</dbReference>
<keyword evidence="1" id="KW-0004">4Fe-4S</keyword>
<reference evidence="9 10" key="1">
    <citation type="submission" date="2020-07" db="EMBL/GenBank/DDBJ databases">
        <title>Screening of a cold-adapted Planococcus bacterium producing protease in traditional shrimp paste and protease identification by genome sequencing.</title>
        <authorList>
            <person name="Gao R."/>
            <person name="Leng W."/>
            <person name="Chu Q."/>
            <person name="Wu X."/>
            <person name="Liu H."/>
            <person name="Li X."/>
        </authorList>
    </citation>
    <scope>NUCLEOTIDE SEQUENCE [LARGE SCALE GENOMIC DNA]</scope>
    <source>
        <strain evidence="9 10">XJ11</strain>
    </source>
</reference>
<proteinExistence type="predicted"/>
<dbReference type="SMART" id="SM00986">
    <property type="entry name" value="UDG"/>
    <property type="match status" value="1"/>
</dbReference>
<dbReference type="RefSeq" id="WP_182092598.1">
    <property type="nucleotide sequence ID" value="NZ_CP059540.1"/>
</dbReference>
<dbReference type="KEGG" id="pdec:H1Q58_02385"/>
<evidence type="ECO:0000256" key="6">
    <source>
        <dbReference type="ARBA" id="ARBA00023014"/>
    </source>
</evidence>
<dbReference type="GO" id="GO:0097506">
    <property type="term" value="F:deaminated base DNA N-glycosylase activity"/>
    <property type="evidence" value="ECO:0007669"/>
    <property type="project" value="UniProtKB-ARBA"/>
</dbReference>
<dbReference type="InterPro" id="IPR036895">
    <property type="entry name" value="Uracil-DNA_glycosylase-like_sf"/>
</dbReference>
<dbReference type="PANTHER" id="PTHR33693:SF1">
    <property type="entry name" value="TYPE-4 URACIL-DNA GLYCOSYLASE"/>
    <property type="match status" value="1"/>
</dbReference>
<dbReference type="SMART" id="SM00987">
    <property type="entry name" value="UreE_C"/>
    <property type="match status" value="1"/>
</dbReference>
<evidence type="ECO:0000256" key="2">
    <source>
        <dbReference type="ARBA" id="ARBA00022723"/>
    </source>
</evidence>
<dbReference type="InterPro" id="IPR005122">
    <property type="entry name" value="Uracil-DNA_glycosylase-like"/>
</dbReference>
<keyword evidence="6" id="KW-0411">Iron-sulfur</keyword>
<keyword evidence="5" id="KW-0408">Iron</keyword>
<protein>
    <submittedName>
        <fullName evidence="9">Uracil-DNA glycosylase</fullName>
    </submittedName>
</protein>
<evidence type="ECO:0000259" key="8">
    <source>
        <dbReference type="SMART" id="SM00986"/>
    </source>
</evidence>
<accession>A0A7D7RP78</accession>